<proteinExistence type="predicted"/>
<dbReference type="RefSeq" id="WP_162363246.1">
    <property type="nucleotide sequence ID" value="NZ_CP047591.1"/>
</dbReference>
<dbReference type="EMBL" id="CP047591">
    <property type="protein sequence ID" value="QHI73481.1"/>
    <property type="molecule type" value="Genomic_DNA"/>
</dbReference>
<evidence type="ECO:0000313" key="1">
    <source>
        <dbReference type="EMBL" id="QHI73481.1"/>
    </source>
</evidence>
<dbReference type="KEGG" id="amic:Ami3637_14825"/>
<dbReference type="Proteomes" id="UP000463883">
    <property type="component" value="Chromosome"/>
</dbReference>
<dbReference type="AlphaFoldDB" id="A0A6P1MIB6"/>
<protein>
    <submittedName>
        <fullName evidence="1">Uncharacterized protein</fullName>
    </submittedName>
</protein>
<sequence>MIKFCMPELPEKYWVNNLTYKCESCGSTFEVLIPNGNDIVKFKEINGSEIRWLPTFSKGGYIDLMTKIIEGHKLNDSIDMKKATLFISKLQGYIEKSSHGNGFELSVDKRICPQCNSENLKIIQENVLVNPELQWLKILCDLLK</sequence>
<evidence type="ECO:0000313" key="2">
    <source>
        <dbReference type="Proteomes" id="UP000463883"/>
    </source>
</evidence>
<gene>
    <name evidence="1" type="ORF">Ami3637_14825</name>
</gene>
<accession>A0A6P1MIB6</accession>
<name>A0A6P1MIB6_9FIRM</name>
<keyword evidence="2" id="KW-1185">Reference proteome</keyword>
<reference evidence="1 2" key="1">
    <citation type="submission" date="2020-01" db="EMBL/GenBank/DDBJ databases">
        <title>Genomic analysis of Aminipila sp. CBA3637.</title>
        <authorList>
            <person name="Kim Y.B."/>
            <person name="Roh S.W."/>
        </authorList>
    </citation>
    <scope>NUCLEOTIDE SEQUENCE [LARGE SCALE GENOMIC DNA]</scope>
    <source>
        <strain evidence="1 2">CBA3637</strain>
    </source>
</reference>
<organism evidence="1 2">
    <name type="scientific">Aminipila terrae</name>
    <dbReference type="NCBI Taxonomy" id="2697030"/>
    <lineage>
        <taxon>Bacteria</taxon>
        <taxon>Bacillati</taxon>
        <taxon>Bacillota</taxon>
        <taxon>Clostridia</taxon>
        <taxon>Peptostreptococcales</taxon>
        <taxon>Anaerovoracaceae</taxon>
        <taxon>Aminipila</taxon>
    </lineage>
</organism>